<dbReference type="eggNOG" id="COG3093">
    <property type="taxonomic scope" value="Bacteria"/>
</dbReference>
<evidence type="ECO:0000313" key="2">
    <source>
        <dbReference type="EMBL" id="EIG55565.1"/>
    </source>
</evidence>
<dbReference type="PROSITE" id="PS50943">
    <property type="entry name" value="HTH_CROC1"/>
    <property type="match status" value="1"/>
</dbReference>
<dbReference type="Pfam" id="PF01381">
    <property type="entry name" value="HTH_3"/>
    <property type="match status" value="1"/>
</dbReference>
<dbReference type="InterPro" id="IPR001387">
    <property type="entry name" value="Cro/C1-type_HTH"/>
</dbReference>
<dbReference type="SUPFAM" id="SSF47413">
    <property type="entry name" value="lambda repressor-like DNA-binding domains"/>
    <property type="match status" value="1"/>
</dbReference>
<dbReference type="SMART" id="SM00530">
    <property type="entry name" value="HTH_XRE"/>
    <property type="match status" value="1"/>
</dbReference>
<name>I2Q709_9BACT</name>
<proteinExistence type="predicted"/>
<dbReference type="InterPro" id="IPR010982">
    <property type="entry name" value="Lambda_DNA-bd_dom_sf"/>
</dbReference>
<dbReference type="Gene3D" id="1.10.260.40">
    <property type="entry name" value="lambda repressor-like DNA-binding domains"/>
    <property type="match status" value="1"/>
</dbReference>
<feature type="domain" description="HTH cro/C1-type" evidence="1">
    <location>
        <begin position="63"/>
        <end position="117"/>
    </location>
</feature>
<sequence length="118" mass="12806">MPAFTKTQTTAGLVSFCLTVPEHVAGKFEMALAALLALTEEEDDGRRYGIAETFPDMGPGNILRAMRRRGDLTQERLAEAVGTTKANISAMETGKRPIGKAMAERLAKALNTSYKVFL</sequence>
<dbReference type="EMBL" id="JH600068">
    <property type="protein sequence ID" value="EIG55565.1"/>
    <property type="molecule type" value="Genomic_DNA"/>
</dbReference>
<accession>I2Q709</accession>
<dbReference type="CDD" id="cd00093">
    <property type="entry name" value="HTH_XRE"/>
    <property type="match status" value="1"/>
</dbReference>
<evidence type="ECO:0000259" key="1">
    <source>
        <dbReference type="PROSITE" id="PS50943"/>
    </source>
</evidence>
<dbReference type="GO" id="GO:0003677">
    <property type="term" value="F:DNA binding"/>
    <property type="evidence" value="ECO:0007669"/>
    <property type="project" value="InterPro"/>
</dbReference>
<dbReference type="HOGENOM" id="CLU_163847_0_0_7"/>
<gene>
    <name evidence="2" type="ORF">DesU5LDRAFT_3959</name>
</gene>
<dbReference type="AlphaFoldDB" id="I2Q709"/>
<organism evidence="2">
    <name type="scientific">Desulfovibrio sp. U5L</name>
    <dbReference type="NCBI Taxonomy" id="596152"/>
    <lineage>
        <taxon>Bacteria</taxon>
        <taxon>Pseudomonadati</taxon>
        <taxon>Thermodesulfobacteriota</taxon>
        <taxon>Desulfovibrionia</taxon>
        <taxon>Desulfovibrionales</taxon>
        <taxon>Desulfovibrionaceae</taxon>
        <taxon>Desulfovibrio</taxon>
    </lineage>
</organism>
<dbReference type="STRING" id="596152.DesU5LDRAFT_3959"/>
<protein>
    <submittedName>
        <fullName evidence="2">Plasmid maintenance system antidote protein</fullName>
    </submittedName>
</protein>
<reference evidence="2" key="1">
    <citation type="submission" date="2011-11" db="EMBL/GenBank/DDBJ databases">
        <title>Improved High-Quality Draft sequence of Desulfovibrio sp. U5L.</title>
        <authorList>
            <consortium name="US DOE Joint Genome Institute"/>
            <person name="Lucas S."/>
            <person name="Han J."/>
            <person name="Lapidus A."/>
            <person name="Cheng J.-F."/>
            <person name="Goodwin L."/>
            <person name="Pitluck S."/>
            <person name="Peters L."/>
            <person name="Ovchinnikova G."/>
            <person name="Held B."/>
            <person name="Detter J.C."/>
            <person name="Han C."/>
            <person name="Tapia R."/>
            <person name="Land M."/>
            <person name="Hauser L."/>
            <person name="Kyrpides N."/>
            <person name="Ivanova N."/>
            <person name="Pagani I."/>
            <person name="Gabster J."/>
            <person name="Walker C."/>
            <person name="Stolyar S."/>
            <person name="Stahl D."/>
            <person name="Arkin A."/>
            <person name="Dehal P."/>
            <person name="Hazen T."/>
            <person name="Woyke T."/>
        </authorList>
    </citation>
    <scope>NUCLEOTIDE SEQUENCE [LARGE SCALE GENOMIC DNA]</scope>
    <source>
        <strain evidence="2">U5L</strain>
    </source>
</reference>